<dbReference type="EMBL" id="JACJSI010000071">
    <property type="protein sequence ID" value="MBD2532842.1"/>
    <property type="molecule type" value="Genomic_DNA"/>
</dbReference>
<dbReference type="NCBIfam" id="NF033572">
    <property type="entry name" value="transpos_ISKra4"/>
    <property type="match status" value="1"/>
</dbReference>
<organism evidence="1 2">
    <name type="scientific">Nostoc flagelliforme FACHB-838</name>
    <dbReference type="NCBI Taxonomy" id="2692904"/>
    <lineage>
        <taxon>Bacteria</taxon>
        <taxon>Bacillati</taxon>
        <taxon>Cyanobacteriota</taxon>
        <taxon>Cyanophyceae</taxon>
        <taxon>Nostocales</taxon>
        <taxon>Nostocaceae</taxon>
        <taxon>Nostoc</taxon>
    </lineage>
</organism>
<comment type="caution">
    <text evidence="1">The sequence shown here is derived from an EMBL/GenBank/DDBJ whole genome shotgun (WGS) entry which is preliminary data.</text>
</comment>
<reference evidence="1 2" key="1">
    <citation type="journal article" date="2020" name="ISME J.">
        <title>Comparative genomics reveals insights into cyanobacterial evolution and habitat adaptation.</title>
        <authorList>
            <person name="Chen M.Y."/>
            <person name="Teng W.K."/>
            <person name="Zhao L."/>
            <person name="Hu C.X."/>
            <person name="Zhou Y.K."/>
            <person name="Han B.P."/>
            <person name="Song L.R."/>
            <person name="Shu W.S."/>
        </authorList>
    </citation>
    <scope>NUCLEOTIDE SEQUENCE [LARGE SCALE GENOMIC DNA]</scope>
    <source>
        <strain evidence="1 2">FACHB-838</strain>
    </source>
</reference>
<sequence length="361" mass="41357">MTPEDKQLLEVHIKEIAKILYKNTPPEKIETFEGIETSVRDQVLEHISPKIGLFFVGEKTATTKGKTRTIRSCVGKIKVTNEQASRLGIEPYRRFSPLLEKCCLLLAANESFQDAENDLKLLTGIEVGHSTHHRQVKRVDLSPPNVKQKLTEVCLDGGKVRLRSEKKGQPAYWKEYKTGRLQGIYYGAFFPDNLSLTDWVNSQNIGKILYCLGDGHDGIWNLFAQIARPESRQEILDWYHLKENLYKIQAPKKFLVDIEAELWHGQVEQAIIKLNKSKCVGVTQFTNYLRKHRHRLVNYMYFQAEQLSSIGSGAVESAVKQIDKRLQIVGAQWKYDFIPYMLSLRCAYLNGKLAPTTCNVK</sequence>
<protein>
    <submittedName>
        <fullName evidence="1">ISKra4 family transposase</fullName>
    </submittedName>
</protein>
<gene>
    <name evidence="1" type="ORF">H6G97_25955</name>
</gene>
<evidence type="ECO:0000313" key="2">
    <source>
        <dbReference type="Proteomes" id="UP000623440"/>
    </source>
</evidence>
<keyword evidence="2" id="KW-1185">Reference proteome</keyword>
<accession>A0ABR8DVB6</accession>
<proteinExistence type="predicted"/>
<name>A0ABR8DVB6_9NOSO</name>
<dbReference type="Proteomes" id="UP000623440">
    <property type="component" value="Unassembled WGS sequence"/>
</dbReference>
<evidence type="ECO:0000313" key="1">
    <source>
        <dbReference type="EMBL" id="MBD2532842.1"/>
    </source>
</evidence>